<dbReference type="GO" id="GO:0003887">
    <property type="term" value="F:DNA-directed DNA polymerase activity"/>
    <property type="evidence" value="ECO:0007669"/>
    <property type="project" value="UniProtKB-UniRule"/>
</dbReference>
<feature type="domain" description="DNA polymerase III beta sliding clamp N-terminal" evidence="11">
    <location>
        <begin position="1"/>
        <end position="118"/>
    </location>
</feature>
<dbReference type="InterPro" id="IPR022634">
    <property type="entry name" value="DNA_polIII_beta_N"/>
</dbReference>
<dbReference type="GO" id="GO:0003677">
    <property type="term" value="F:DNA binding"/>
    <property type="evidence" value="ECO:0007669"/>
    <property type="project" value="UniProtKB-UniRule"/>
</dbReference>
<organism evidence="14 15">
    <name type="scientific">Sulfuricaulis limicola</name>
    <dbReference type="NCBI Taxonomy" id="1620215"/>
    <lineage>
        <taxon>Bacteria</taxon>
        <taxon>Pseudomonadati</taxon>
        <taxon>Pseudomonadota</taxon>
        <taxon>Gammaproteobacteria</taxon>
        <taxon>Acidiferrobacterales</taxon>
        <taxon>Acidiferrobacteraceae</taxon>
        <taxon>Sulfuricaulis</taxon>
    </lineage>
</organism>
<dbReference type="PIRSF" id="PIRSF000804">
    <property type="entry name" value="DNA_pol_III_b"/>
    <property type="match status" value="1"/>
</dbReference>
<evidence type="ECO:0000256" key="8">
    <source>
        <dbReference type="ARBA" id="ARBA00022932"/>
    </source>
</evidence>
<evidence type="ECO:0000256" key="1">
    <source>
        <dbReference type="ARBA" id="ARBA00004496"/>
    </source>
</evidence>
<sequence length="366" mass="40860">MQITITREDLLKPLGYVTGVVERRQTLPVLSYVLLRQQGGEMALTGTDLEIEIIAKVSKAGAGNVEMTLPARKLFDICRALPADAEITIKKEGEKAIVKSGKSRFALTTVAVADFPSVQASQWEQALTLSQKALRKLLEQTHFCMAQQDVRYYLNGLLLEVSNKKIRAVATDGHRMAVTEMGLDKDVKGDKQVIVPRKGVQEMLRLLGDTDDPVELEFGTNHLRARTGEFIFTSKLIDGRYPDYNKVIPAKQSKKIMLNRDLFRETLGRVAILSSEKYRGVRLSLSSKALRFTAHNPEQEEAQEEISTDYSGEGMEIGFNVNYMIEAISALHTDQVEFGLNDPNSSCTLASPDTAYPQYVIMPMRL</sequence>
<evidence type="ECO:0000259" key="12">
    <source>
        <dbReference type="Pfam" id="PF02767"/>
    </source>
</evidence>
<dbReference type="PANTHER" id="PTHR30478:SF0">
    <property type="entry name" value="BETA SLIDING CLAMP"/>
    <property type="match status" value="1"/>
</dbReference>
<dbReference type="InterPro" id="IPR046938">
    <property type="entry name" value="DNA_clamp_sf"/>
</dbReference>
<evidence type="ECO:0000259" key="13">
    <source>
        <dbReference type="Pfam" id="PF02768"/>
    </source>
</evidence>
<dbReference type="GO" id="GO:0006271">
    <property type="term" value="P:DNA strand elongation involved in DNA replication"/>
    <property type="evidence" value="ECO:0007669"/>
    <property type="project" value="TreeGrafter"/>
</dbReference>
<evidence type="ECO:0000256" key="6">
    <source>
        <dbReference type="ARBA" id="ARBA00022695"/>
    </source>
</evidence>
<evidence type="ECO:0000256" key="9">
    <source>
        <dbReference type="ARBA" id="ARBA00023125"/>
    </source>
</evidence>
<dbReference type="GO" id="GO:0009360">
    <property type="term" value="C:DNA polymerase III complex"/>
    <property type="evidence" value="ECO:0007669"/>
    <property type="project" value="InterPro"/>
</dbReference>
<evidence type="ECO:0000256" key="2">
    <source>
        <dbReference type="ARBA" id="ARBA00010752"/>
    </source>
</evidence>
<evidence type="ECO:0000256" key="4">
    <source>
        <dbReference type="ARBA" id="ARBA00022490"/>
    </source>
</evidence>
<keyword evidence="7 10" id="KW-0235">DNA replication</keyword>
<keyword evidence="9" id="KW-0238">DNA-binding</keyword>
<dbReference type="GO" id="GO:0005737">
    <property type="term" value="C:cytoplasm"/>
    <property type="evidence" value="ECO:0007669"/>
    <property type="project" value="UniProtKB-SubCell"/>
</dbReference>
<dbReference type="Pfam" id="PF02768">
    <property type="entry name" value="DNA_pol3_beta_3"/>
    <property type="match status" value="1"/>
</dbReference>
<comment type="function">
    <text evidence="10">Confers DNA tethering and processivity to DNA polymerases and other proteins. Acts as a clamp, forming a ring around DNA (a reaction catalyzed by the clamp-loading complex) which diffuses in an ATP-independent manner freely and bidirectionally along dsDNA. Initially characterized for its ability to contact the catalytic subunit of DNA polymerase III (Pol III), a complex, multichain enzyme responsible for most of the replicative synthesis in bacteria; Pol III exhibits 3'-5' exonuclease proofreading activity. The beta chain is required for initiation of replication as well as for processivity of DNA replication.</text>
</comment>
<gene>
    <name evidence="14" type="ORF">SCL_0002</name>
</gene>
<accession>A0A1B4XC03</accession>
<dbReference type="SUPFAM" id="SSF55979">
    <property type="entry name" value="DNA clamp"/>
    <property type="match status" value="3"/>
</dbReference>
<dbReference type="GO" id="GO:0008408">
    <property type="term" value="F:3'-5' exonuclease activity"/>
    <property type="evidence" value="ECO:0007669"/>
    <property type="project" value="InterPro"/>
</dbReference>
<dbReference type="CDD" id="cd00140">
    <property type="entry name" value="beta_clamp"/>
    <property type="match status" value="1"/>
</dbReference>
<proteinExistence type="inferred from homology"/>
<dbReference type="InterPro" id="IPR001001">
    <property type="entry name" value="DNA_polIII_beta"/>
</dbReference>
<dbReference type="Gene3D" id="3.10.150.10">
    <property type="entry name" value="DNA Polymerase III, subunit A, domain 2"/>
    <property type="match status" value="1"/>
</dbReference>
<feature type="domain" description="DNA polymerase III beta sliding clamp central" evidence="12">
    <location>
        <begin position="128"/>
        <end position="243"/>
    </location>
</feature>
<dbReference type="Pfam" id="PF00712">
    <property type="entry name" value="DNA_pol3_beta"/>
    <property type="match status" value="1"/>
</dbReference>
<keyword evidence="15" id="KW-1185">Reference proteome</keyword>
<protein>
    <recommendedName>
        <fullName evidence="3 10">Beta sliding clamp</fullName>
    </recommendedName>
</protein>
<dbReference type="Pfam" id="PF02767">
    <property type="entry name" value="DNA_pol3_beta_2"/>
    <property type="match status" value="1"/>
</dbReference>
<evidence type="ECO:0000256" key="7">
    <source>
        <dbReference type="ARBA" id="ARBA00022705"/>
    </source>
</evidence>
<dbReference type="InParanoid" id="A0A1B4XC03"/>
<dbReference type="NCBIfam" id="TIGR00663">
    <property type="entry name" value="dnan"/>
    <property type="match status" value="1"/>
</dbReference>
<dbReference type="RefSeq" id="WP_096359015.1">
    <property type="nucleotide sequence ID" value="NZ_AP014879.1"/>
</dbReference>
<dbReference type="Proteomes" id="UP000243180">
    <property type="component" value="Chromosome"/>
</dbReference>
<evidence type="ECO:0000313" key="14">
    <source>
        <dbReference type="EMBL" id="BAV32328.1"/>
    </source>
</evidence>
<dbReference type="AlphaFoldDB" id="A0A1B4XC03"/>
<comment type="subunit">
    <text evidence="10">Forms a ring-shaped head-to-tail homodimer around DNA.</text>
</comment>
<name>A0A1B4XC03_9GAMM</name>
<dbReference type="KEGG" id="slim:SCL_0002"/>
<dbReference type="Gene3D" id="3.70.10.10">
    <property type="match status" value="1"/>
</dbReference>
<evidence type="ECO:0000256" key="3">
    <source>
        <dbReference type="ARBA" id="ARBA00021035"/>
    </source>
</evidence>
<comment type="subcellular location">
    <subcellularLocation>
        <location evidence="1 10">Cytoplasm</location>
    </subcellularLocation>
</comment>
<keyword evidence="5 10" id="KW-0808">Transferase</keyword>
<keyword evidence="8 10" id="KW-0239">DNA-directed DNA polymerase</keyword>
<evidence type="ECO:0000313" key="15">
    <source>
        <dbReference type="Proteomes" id="UP000243180"/>
    </source>
</evidence>
<feature type="domain" description="DNA polymerase III beta sliding clamp C-terminal" evidence="13">
    <location>
        <begin position="246"/>
        <end position="365"/>
    </location>
</feature>
<dbReference type="OrthoDB" id="8421503at2"/>
<keyword evidence="4 10" id="KW-0963">Cytoplasm</keyword>
<evidence type="ECO:0000256" key="5">
    <source>
        <dbReference type="ARBA" id="ARBA00022679"/>
    </source>
</evidence>
<dbReference type="PANTHER" id="PTHR30478">
    <property type="entry name" value="DNA POLYMERASE III SUBUNIT BETA"/>
    <property type="match status" value="1"/>
</dbReference>
<dbReference type="EMBL" id="AP014879">
    <property type="protein sequence ID" value="BAV32328.1"/>
    <property type="molecule type" value="Genomic_DNA"/>
</dbReference>
<comment type="similarity">
    <text evidence="2 10">Belongs to the beta sliding clamp family.</text>
</comment>
<dbReference type="InterPro" id="IPR022637">
    <property type="entry name" value="DNA_polIII_beta_cen"/>
</dbReference>
<dbReference type="InterPro" id="IPR022635">
    <property type="entry name" value="DNA_polIII_beta_C"/>
</dbReference>
<evidence type="ECO:0000256" key="10">
    <source>
        <dbReference type="PIRNR" id="PIRNR000804"/>
    </source>
</evidence>
<reference evidence="14 15" key="1">
    <citation type="submission" date="2015-05" db="EMBL/GenBank/DDBJ databases">
        <title>Complete genome sequence of a sulfur-oxidizing gammaproteobacterium strain HA5.</title>
        <authorList>
            <person name="Miura A."/>
            <person name="Kojima H."/>
            <person name="Fukui M."/>
        </authorList>
    </citation>
    <scope>NUCLEOTIDE SEQUENCE [LARGE SCALE GENOMIC DNA]</scope>
    <source>
        <strain evidence="14 15">HA5</strain>
    </source>
</reference>
<dbReference type="FunCoup" id="A0A1B4XC03">
    <property type="interactions" value="383"/>
</dbReference>
<keyword evidence="6 10" id="KW-0548">Nucleotidyltransferase</keyword>
<evidence type="ECO:0000259" key="11">
    <source>
        <dbReference type="Pfam" id="PF00712"/>
    </source>
</evidence>
<dbReference type="SMART" id="SM00480">
    <property type="entry name" value="POL3Bc"/>
    <property type="match status" value="1"/>
</dbReference>